<dbReference type="UniPathway" id="UPA00094"/>
<dbReference type="PANTHER" id="PTHR11157:SF156">
    <property type="entry name" value="FATTY ACID ELONGATION PROTEIN 4-RELATED"/>
    <property type="match status" value="1"/>
</dbReference>
<feature type="transmembrane region" description="Helical" evidence="11">
    <location>
        <begin position="94"/>
        <end position="113"/>
    </location>
</feature>
<dbReference type="InterPro" id="IPR030457">
    <property type="entry name" value="ELO_CS"/>
</dbReference>
<sequence length="334" mass="38978">MEKFYSILSSIRWRLKQINEFDVYRNNTNHSLHNDYIYRYALPFEKVDDPVGMTLFLQRNWHHSITLSIVYFIVIKLIQWIMRNREPFSLRKPLFIWNACLALFSAVGFIRFTEDVVYSLTNLGMYRSLCYTIHPKSVAAFWALLFALSKIVELGDTLFIVLRKKPLIFLHYYHHAAVMIGSAHAGAEHAAPGRFFVSMNFFVHTIMYTYYACTAYGLRPSRFMAMMVTTLQIVQMLGGLFVVSLVFKIKTMPDLPFMAMMVTTLQIVQMLGGLFVVSLVFKIKTMPDLPCQQSYGNLYLAFIVYTTFAALFVQFYIKAYFLNSKERCQHKKIE</sequence>
<evidence type="ECO:0000256" key="8">
    <source>
        <dbReference type="ARBA" id="ARBA00023098"/>
    </source>
</evidence>
<dbReference type="InterPro" id="IPR002076">
    <property type="entry name" value="ELO_fam"/>
</dbReference>
<evidence type="ECO:0000256" key="9">
    <source>
        <dbReference type="ARBA" id="ARBA00023136"/>
    </source>
</evidence>
<feature type="transmembrane region" description="Helical" evidence="11">
    <location>
        <begin position="259"/>
        <end position="283"/>
    </location>
</feature>
<dbReference type="GO" id="GO:0009922">
    <property type="term" value="F:fatty acid elongase activity"/>
    <property type="evidence" value="ECO:0007669"/>
    <property type="project" value="UniProtKB-EC"/>
</dbReference>
<dbReference type="GO" id="GO:0030148">
    <property type="term" value="P:sphingolipid biosynthetic process"/>
    <property type="evidence" value="ECO:0007669"/>
    <property type="project" value="TreeGrafter"/>
</dbReference>
<dbReference type="STRING" id="6265.A0A0B2UZ10"/>
<dbReference type="Proteomes" id="UP000031036">
    <property type="component" value="Unassembled WGS sequence"/>
</dbReference>
<feature type="transmembrane region" description="Helical" evidence="11">
    <location>
        <begin position="133"/>
        <end position="155"/>
    </location>
</feature>
<protein>
    <recommendedName>
        <fullName evidence="11">Elongation of very long chain fatty acids protein</fullName>
        <ecNumber evidence="11">2.3.1.199</ecNumber>
    </recommendedName>
    <alternativeName>
        <fullName evidence="11">Very-long-chain 3-oxoacyl-CoA synthase</fullName>
    </alternativeName>
</protein>
<dbReference type="GO" id="GO:0042761">
    <property type="term" value="P:very long-chain fatty acid biosynthetic process"/>
    <property type="evidence" value="ECO:0007669"/>
    <property type="project" value="TreeGrafter"/>
</dbReference>
<keyword evidence="7 11" id="KW-1133">Transmembrane helix</keyword>
<accession>A0A0B2UZ10</accession>
<keyword evidence="5 11" id="KW-0812">Transmembrane</keyword>
<keyword evidence="4 11" id="KW-0808">Transferase</keyword>
<feature type="transmembrane region" description="Helical" evidence="11">
    <location>
        <begin position="61"/>
        <end position="82"/>
    </location>
</feature>
<comment type="catalytic activity">
    <reaction evidence="11">
        <text>a very-long-chain acyl-CoA + malonyl-CoA + H(+) = a very-long-chain 3-oxoacyl-CoA + CO2 + CoA</text>
        <dbReference type="Rhea" id="RHEA:32727"/>
        <dbReference type="ChEBI" id="CHEBI:15378"/>
        <dbReference type="ChEBI" id="CHEBI:16526"/>
        <dbReference type="ChEBI" id="CHEBI:57287"/>
        <dbReference type="ChEBI" id="CHEBI:57384"/>
        <dbReference type="ChEBI" id="CHEBI:90725"/>
        <dbReference type="ChEBI" id="CHEBI:90736"/>
        <dbReference type="EC" id="2.3.1.199"/>
    </reaction>
</comment>
<comment type="caution">
    <text evidence="12">The sequence shown here is derived from an EMBL/GenBank/DDBJ whole genome shotgun (WGS) entry which is preliminary data.</text>
</comment>
<dbReference type="EC" id="2.3.1.199" evidence="11"/>
<comment type="similarity">
    <text evidence="11">Belongs to the ELO family.</text>
</comment>
<name>A0A0B2UZ10_TOXCA</name>
<evidence type="ECO:0000256" key="3">
    <source>
        <dbReference type="ARBA" id="ARBA00022516"/>
    </source>
</evidence>
<keyword evidence="3 11" id="KW-0444">Lipid biosynthesis</keyword>
<keyword evidence="9 11" id="KW-0472">Membrane</keyword>
<feature type="transmembrane region" description="Helical" evidence="11">
    <location>
        <begin position="167"/>
        <end position="187"/>
    </location>
</feature>
<keyword evidence="8 11" id="KW-0443">Lipid metabolism</keyword>
<dbReference type="GO" id="GO:0019367">
    <property type="term" value="P:fatty acid elongation, saturated fatty acid"/>
    <property type="evidence" value="ECO:0007669"/>
    <property type="project" value="TreeGrafter"/>
</dbReference>
<dbReference type="PANTHER" id="PTHR11157">
    <property type="entry name" value="FATTY ACID ACYL TRANSFERASE-RELATED"/>
    <property type="match status" value="1"/>
</dbReference>
<evidence type="ECO:0000256" key="1">
    <source>
        <dbReference type="ARBA" id="ARBA00004141"/>
    </source>
</evidence>
<comment type="caution">
    <text evidence="11">Lacks conserved residue(s) required for the propagation of feature annotation.</text>
</comment>
<evidence type="ECO:0000256" key="11">
    <source>
        <dbReference type="RuleBase" id="RU361115"/>
    </source>
</evidence>
<dbReference type="GO" id="GO:0034626">
    <property type="term" value="P:fatty acid elongation, polyunsaturated fatty acid"/>
    <property type="evidence" value="ECO:0007669"/>
    <property type="project" value="TreeGrafter"/>
</dbReference>
<dbReference type="GO" id="GO:0005789">
    <property type="term" value="C:endoplasmic reticulum membrane"/>
    <property type="evidence" value="ECO:0007669"/>
    <property type="project" value="TreeGrafter"/>
</dbReference>
<feature type="transmembrane region" description="Helical" evidence="11">
    <location>
        <begin position="295"/>
        <end position="317"/>
    </location>
</feature>
<keyword evidence="10 11" id="KW-0275">Fatty acid biosynthesis</keyword>
<feature type="transmembrane region" description="Helical" evidence="11">
    <location>
        <begin position="223"/>
        <end position="247"/>
    </location>
</feature>
<dbReference type="OrthoDB" id="10259681at2759"/>
<evidence type="ECO:0000256" key="7">
    <source>
        <dbReference type="ARBA" id="ARBA00022989"/>
    </source>
</evidence>
<gene>
    <name evidence="12" type="primary">elo-4</name>
    <name evidence="12" type="ORF">Tcan_14692</name>
</gene>
<evidence type="ECO:0000256" key="10">
    <source>
        <dbReference type="ARBA" id="ARBA00023160"/>
    </source>
</evidence>
<organism evidence="12 13">
    <name type="scientific">Toxocara canis</name>
    <name type="common">Canine roundworm</name>
    <dbReference type="NCBI Taxonomy" id="6265"/>
    <lineage>
        <taxon>Eukaryota</taxon>
        <taxon>Metazoa</taxon>
        <taxon>Ecdysozoa</taxon>
        <taxon>Nematoda</taxon>
        <taxon>Chromadorea</taxon>
        <taxon>Rhabditida</taxon>
        <taxon>Spirurina</taxon>
        <taxon>Ascaridomorpha</taxon>
        <taxon>Ascaridoidea</taxon>
        <taxon>Toxocaridae</taxon>
        <taxon>Toxocara</taxon>
    </lineage>
</organism>
<dbReference type="PROSITE" id="PS01188">
    <property type="entry name" value="ELO"/>
    <property type="match status" value="1"/>
</dbReference>
<evidence type="ECO:0000313" key="12">
    <source>
        <dbReference type="EMBL" id="KHN74733.1"/>
    </source>
</evidence>
<evidence type="ECO:0000256" key="4">
    <source>
        <dbReference type="ARBA" id="ARBA00022679"/>
    </source>
</evidence>
<proteinExistence type="inferred from homology"/>
<dbReference type="Pfam" id="PF01151">
    <property type="entry name" value="ELO"/>
    <property type="match status" value="2"/>
</dbReference>
<evidence type="ECO:0000256" key="2">
    <source>
        <dbReference type="ARBA" id="ARBA00005194"/>
    </source>
</evidence>
<dbReference type="OMA" id="FMAMMVT"/>
<evidence type="ECO:0000256" key="6">
    <source>
        <dbReference type="ARBA" id="ARBA00022832"/>
    </source>
</evidence>
<reference evidence="12 13" key="1">
    <citation type="submission" date="2014-11" db="EMBL/GenBank/DDBJ databases">
        <title>Genetic blueprint of the zoonotic pathogen Toxocara canis.</title>
        <authorList>
            <person name="Zhu X.-Q."/>
            <person name="Korhonen P.K."/>
            <person name="Cai H."/>
            <person name="Young N.D."/>
            <person name="Nejsum P."/>
            <person name="von Samson-Himmelstjerna G."/>
            <person name="Boag P.R."/>
            <person name="Tan P."/>
            <person name="Li Q."/>
            <person name="Min J."/>
            <person name="Yang Y."/>
            <person name="Wang X."/>
            <person name="Fang X."/>
            <person name="Hall R.S."/>
            <person name="Hofmann A."/>
            <person name="Sternberg P.W."/>
            <person name="Jex A.R."/>
            <person name="Gasser R.B."/>
        </authorList>
    </citation>
    <scope>NUCLEOTIDE SEQUENCE [LARGE SCALE GENOMIC DNA]</scope>
    <source>
        <strain evidence="12">PN_DK_2014</strain>
    </source>
</reference>
<feature type="transmembrane region" description="Helical" evidence="11">
    <location>
        <begin position="193"/>
        <end position="211"/>
    </location>
</feature>
<evidence type="ECO:0000313" key="13">
    <source>
        <dbReference type="Proteomes" id="UP000031036"/>
    </source>
</evidence>
<evidence type="ECO:0000256" key="5">
    <source>
        <dbReference type="ARBA" id="ARBA00022692"/>
    </source>
</evidence>
<dbReference type="EMBL" id="JPKZ01002830">
    <property type="protein sequence ID" value="KHN74733.1"/>
    <property type="molecule type" value="Genomic_DNA"/>
</dbReference>
<comment type="pathway">
    <text evidence="2">Lipid metabolism; fatty acid biosynthesis.</text>
</comment>
<keyword evidence="13" id="KW-1185">Reference proteome</keyword>
<keyword evidence="6 11" id="KW-0276">Fatty acid metabolism</keyword>
<comment type="subcellular location">
    <subcellularLocation>
        <location evidence="1">Membrane</location>
        <topology evidence="1">Multi-pass membrane protein</topology>
    </subcellularLocation>
</comment>
<dbReference type="AlphaFoldDB" id="A0A0B2UZ10"/>
<dbReference type="GO" id="GO:0034625">
    <property type="term" value="P:fatty acid elongation, monounsaturated fatty acid"/>
    <property type="evidence" value="ECO:0007669"/>
    <property type="project" value="TreeGrafter"/>
</dbReference>